<feature type="chain" id="PRO_5043470557" evidence="1">
    <location>
        <begin position="20"/>
        <end position="168"/>
    </location>
</feature>
<accession>A0AAU7NXE6</accession>
<name>A0AAU7NXE6_9GAMM</name>
<organism evidence="2 3">
    <name type="scientific">Methylomarinum roseum</name>
    <dbReference type="NCBI Taxonomy" id="3067653"/>
    <lineage>
        <taxon>Bacteria</taxon>
        <taxon>Pseudomonadati</taxon>
        <taxon>Pseudomonadota</taxon>
        <taxon>Gammaproteobacteria</taxon>
        <taxon>Methylococcales</taxon>
        <taxon>Methylococcaceae</taxon>
        <taxon>Methylomarinum</taxon>
    </lineage>
</organism>
<feature type="signal peptide" evidence="1">
    <location>
        <begin position="1"/>
        <end position="19"/>
    </location>
</feature>
<keyword evidence="1" id="KW-0732">Signal</keyword>
<dbReference type="KEGG" id="mech:Q9L42_003665"/>
<sequence length="168" mass="19040">MRSLIIIAIHLCAALTPLAVWHNSSVQQERPFPGWPNELHGRELTPLPLTAQEQGFSRGFPGKIGRFNDGGRDVIIRYVERPTRNLHPSADCLRGAGFAMSNQPIWRDAEDRLWGCVLAERGGESYRVCEHIRDDSGNGWYDVSSWFWSALLNNDEGPWWAVTIAERV</sequence>
<keyword evidence="3" id="KW-1185">Reference proteome</keyword>
<gene>
    <name evidence="2" type="ORF">Q9L42_003665</name>
</gene>
<evidence type="ECO:0000313" key="3">
    <source>
        <dbReference type="Proteomes" id="UP001225378"/>
    </source>
</evidence>
<dbReference type="AlphaFoldDB" id="A0AAU7NXE6"/>
<proteinExistence type="predicted"/>
<protein>
    <submittedName>
        <fullName evidence="2">Uncharacterized protein</fullName>
    </submittedName>
</protein>
<dbReference type="EMBL" id="CP157743">
    <property type="protein sequence ID" value="XBS21231.1"/>
    <property type="molecule type" value="Genomic_DNA"/>
</dbReference>
<evidence type="ECO:0000313" key="2">
    <source>
        <dbReference type="EMBL" id="XBS21231.1"/>
    </source>
</evidence>
<dbReference type="Proteomes" id="UP001225378">
    <property type="component" value="Chromosome"/>
</dbReference>
<evidence type="ECO:0000256" key="1">
    <source>
        <dbReference type="SAM" id="SignalP"/>
    </source>
</evidence>
<reference evidence="2 3" key="1">
    <citation type="journal article" date="2024" name="Microbiology">
        <title>Methylomarinum rosea sp. nov., a novel halophilic methanotrophic bacterium from the hypersaline Lake Elton.</title>
        <authorList>
            <person name="Suleimanov R.Z."/>
            <person name="Oshkin I.Y."/>
            <person name="Danilova O.V."/>
            <person name="Suzina N.E."/>
            <person name="Dedysh S.N."/>
        </authorList>
    </citation>
    <scope>NUCLEOTIDE SEQUENCE [LARGE SCALE GENOMIC DNA]</scope>
    <source>
        <strain evidence="2 3">Ch1-1</strain>
    </source>
</reference>
<dbReference type="RefSeq" id="WP_305909783.1">
    <property type="nucleotide sequence ID" value="NZ_CP157743.1"/>
</dbReference>